<comment type="caution">
    <text evidence="2">The sequence shown here is derived from an EMBL/GenBank/DDBJ whole genome shotgun (WGS) entry which is preliminary data.</text>
</comment>
<evidence type="ECO:0000313" key="3">
    <source>
        <dbReference type="Proteomes" id="UP001342314"/>
    </source>
</evidence>
<sequence length="292" mass="32882">MPFVELPSRGLSAVYYTINPEYTDLSMSIKTPPPPSQALDPAKPILVLNHAGTSSSNSFIYQFREPRLREALNLLAFDSRYYGRTSPERVDHFQDLDERADELLDAIDAVIGDRPFSYLGESFVGSHVGTYIAAKRPEQIKAMILLSPSFITDPPIMTETLRREWRPSCESNKFGNGDGSGRLPPEAMEVVADYFFSGATHAPERRQAFINQYQETHAGEDMLKVDQLLHWFERKAPPPEVFAAEWSNHLVSVPEEDKRVETVAGGAHFLATTDSNIVNRFVLGFLKRYNLA</sequence>
<protein>
    <recommendedName>
        <fullName evidence="1">AB hydrolase-1 domain-containing protein</fullName>
    </recommendedName>
</protein>
<dbReference type="EMBL" id="BQKY01000008">
    <property type="protein sequence ID" value="GJN91162.1"/>
    <property type="molecule type" value="Genomic_DNA"/>
</dbReference>
<reference evidence="2 3" key="1">
    <citation type="submission" date="2021-12" db="EMBL/GenBank/DDBJ databases">
        <title>High titer production of polyol ester of fatty acids by Rhodotorula paludigena BS15 towards product separation-free biomass refinery.</title>
        <authorList>
            <person name="Mano J."/>
            <person name="Ono H."/>
            <person name="Tanaka T."/>
            <person name="Naito K."/>
            <person name="Sushida H."/>
            <person name="Ike M."/>
            <person name="Tokuyasu K."/>
            <person name="Kitaoka M."/>
        </authorList>
    </citation>
    <scope>NUCLEOTIDE SEQUENCE [LARGE SCALE GENOMIC DNA]</scope>
    <source>
        <strain evidence="2 3">BS15</strain>
    </source>
</reference>
<evidence type="ECO:0000259" key="1">
    <source>
        <dbReference type="Pfam" id="PF00561"/>
    </source>
</evidence>
<dbReference type="Proteomes" id="UP001342314">
    <property type="component" value="Unassembled WGS sequence"/>
</dbReference>
<proteinExistence type="predicted"/>
<feature type="domain" description="AB hydrolase-1" evidence="1">
    <location>
        <begin position="44"/>
        <end position="168"/>
    </location>
</feature>
<keyword evidence="3" id="KW-1185">Reference proteome</keyword>
<dbReference type="InterPro" id="IPR029058">
    <property type="entry name" value="AB_hydrolase_fold"/>
</dbReference>
<accession>A0AAV5GQ70</accession>
<dbReference type="AlphaFoldDB" id="A0AAV5GQ70"/>
<name>A0AAV5GQ70_9BASI</name>
<dbReference type="InterPro" id="IPR000073">
    <property type="entry name" value="AB_hydrolase_1"/>
</dbReference>
<evidence type="ECO:0000313" key="2">
    <source>
        <dbReference type="EMBL" id="GJN91162.1"/>
    </source>
</evidence>
<dbReference type="Gene3D" id="3.40.50.1820">
    <property type="entry name" value="alpha/beta hydrolase"/>
    <property type="match status" value="1"/>
</dbReference>
<dbReference type="Pfam" id="PF00561">
    <property type="entry name" value="Abhydrolase_1"/>
    <property type="match status" value="1"/>
</dbReference>
<dbReference type="SUPFAM" id="SSF53474">
    <property type="entry name" value="alpha/beta-Hydrolases"/>
    <property type="match status" value="1"/>
</dbReference>
<organism evidence="2 3">
    <name type="scientific">Rhodotorula paludigena</name>
    <dbReference type="NCBI Taxonomy" id="86838"/>
    <lineage>
        <taxon>Eukaryota</taxon>
        <taxon>Fungi</taxon>
        <taxon>Dikarya</taxon>
        <taxon>Basidiomycota</taxon>
        <taxon>Pucciniomycotina</taxon>
        <taxon>Microbotryomycetes</taxon>
        <taxon>Sporidiobolales</taxon>
        <taxon>Sporidiobolaceae</taxon>
        <taxon>Rhodotorula</taxon>
    </lineage>
</organism>
<gene>
    <name evidence="2" type="ORF">Rhopal_004180-T1</name>
</gene>